<feature type="transmembrane region" description="Helical" evidence="1">
    <location>
        <begin position="67"/>
        <end position="89"/>
    </location>
</feature>
<dbReference type="EMBL" id="JACCBB010000001">
    <property type="protein sequence ID" value="NYD23693.1"/>
    <property type="molecule type" value="Genomic_DNA"/>
</dbReference>
<evidence type="ECO:0000313" key="3">
    <source>
        <dbReference type="Proteomes" id="UP000521922"/>
    </source>
</evidence>
<feature type="transmembrane region" description="Helical" evidence="1">
    <location>
        <begin position="35"/>
        <end position="60"/>
    </location>
</feature>
<name>A0A7Y9J254_9ACTN</name>
<dbReference type="Proteomes" id="UP000521922">
    <property type="component" value="Unassembled WGS sequence"/>
</dbReference>
<protein>
    <submittedName>
        <fullName evidence="2">Zinc transporter ZupT</fullName>
    </submittedName>
</protein>
<reference evidence="2 3" key="1">
    <citation type="submission" date="2020-07" db="EMBL/GenBank/DDBJ databases">
        <title>Sequencing the genomes of 1000 actinobacteria strains.</title>
        <authorList>
            <person name="Klenk H.-P."/>
        </authorList>
    </citation>
    <scope>NUCLEOTIDE SEQUENCE [LARGE SCALE GENOMIC DNA]</scope>
    <source>
        <strain evidence="2 3">DSM 7487</strain>
    </source>
</reference>
<accession>A0A7Y9J254</accession>
<evidence type="ECO:0000313" key="2">
    <source>
        <dbReference type="EMBL" id="NYD23693.1"/>
    </source>
</evidence>
<evidence type="ECO:0000256" key="1">
    <source>
        <dbReference type="SAM" id="Phobius"/>
    </source>
</evidence>
<keyword evidence="1" id="KW-1133">Transmembrane helix</keyword>
<feature type="transmembrane region" description="Helical" evidence="1">
    <location>
        <begin position="101"/>
        <end position="122"/>
    </location>
</feature>
<gene>
    <name evidence="2" type="ORF">BJ968_003233</name>
</gene>
<dbReference type="AlphaFoldDB" id="A0A7Y9J254"/>
<comment type="caution">
    <text evidence="2">The sequence shown here is derived from an EMBL/GenBank/DDBJ whole genome shotgun (WGS) entry which is preliminary data.</text>
</comment>
<keyword evidence="1" id="KW-0812">Transmembrane</keyword>
<organism evidence="2 3">
    <name type="scientific">Kineococcus aurantiacus</name>
    <dbReference type="NCBI Taxonomy" id="37633"/>
    <lineage>
        <taxon>Bacteria</taxon>
        <taxon>Bacillati</taxon>
        <taxon>Actinomycetota</taxon>
        <taxon>Actinomycetes</taxon>
        <taxon>Kineosporiales</taxon>
        <taxon>Kineosporiaceae</taxon>
        <taxon>Kineococcus</taxon>
    </lineage>
</organism>
<proteinExistence type="predicted"/>
<dbReference type="RefSeq" id="WP_179753591.1">
    <property type="nucleotide sequence ID" value="NZ_JACCBB010000001.1"/>
</dbReference>
<sequence>MLALVGLPVVGAVTTLVVSAHLTSWDLVTEDVGAVLFTVLFIGWALLPFAAAVAVAVSVYRHWRGGAAVAIVGGLVLVALTVGLLWSVLTSESSTAVLGLLFAPFLQAAVAGVTMVAAVCLARWRRRRQSRLA</sequence>
<keyword evidence="1" id="KW-0472">Membrane</keyword>
<keyword evidence="3" id="KW-1185">Reference proteome</keyword>